<proteinExistence type="predicted"/>
<dbReference type="GeneID" id="9939126"/>
<reference evidence="1" key="1">
    <citation type="submission" date="2012-04" db="EMBL/GenBank/DDBJ databases">
        <title>The Genome Sequence of Loa loa.</title>
        <authorList>
            <consortium name="The Broad Institute Genome Sequencing Platform"/>
            <consortium name="Broad Institute Genome Sequencing Center for Infectious Disease"/>
            <person name="Nutman T.B."/>
            <person name="Fink D.L."/>
            <person name="Russ C."/>
            <person name="Young S."/>
            <person name="Zeng Q."/>
            <person name="Gargeya S."/>
            <person name="Alvarado L."/>
            <person name="Berlin A."/>
            <person name="Chapman S.B."/>
            <person name="Chen Z."/>
            <person name="Freedman E."/>
            <person name="Gellesch M."/>
            <person name="Goldberg J."/>
            <person name="Griggs A."/>
            <person name="Gujja S."/>
            <person name="Heilman E.R."/>
            <person name="Heiman D."/>
            <person name="Howarth C."/>
            <person name="Mehta T."/>
            <person name="Neiman D."/>
            <person name="Pearson M."/>
            <person name="Roberts A."/>
            <person name="Saif S."/>
            <person name="Shea T."/>
            <person name="Shenoy N."/>
            <person name="Sisk P."/>
            <person name="Stolte C."/>
            <person name="Sykes S."/>
            <person name="White J."/>
            <person name="Yandava C."/>
            <person name="Haas B."/>
            <person name="Henn M.R."/>
            <person name="Nusbaum C."/>
            <person name="Birren B."/>
        </authorList>
    </citation>
    <scope>NUCLEOTIDE SEQUENCE [LARGE SCALE GENOMIC DNA]</scope>
</reference>
<accession>A0A1S0U883</accession>
<sequence length="133" mass="15355">PSSSRISVDALLAASHSCSSQTGGYSATFSLPLTDSPPRLFPAFDEQWQQVEVTIQYFPFYQLCHPSSLNHRHSQTQTQTQTQTHTQTHTDTYRYMHIYKYAYIYIHTLNSKFSHIITYNRNHAVNLNSKNNP</sequence>
<organism evidence="1">
    <name type="scientific">Loa loa</name>
    <name type="common">Eye worm</name>
    <name type="synonym">Filaria loa</name>
    <dbReference type="NCBI Taxonomy" id="7209"/>
    <lineage>
        <taxon>Eukaryota</taxon>
        <taxon>Metazoa</taxon>
        <taxon>Ecdysozoa</taxon>
        <taxon>Nematoda</taxon>
        <taxon>Chromadorea</taxon>
        <taxon>Rhabditida</taxon>
        <taxon>Spirurina</taxon>
        <taxon>Spiruromorpha</taxon>
        <taxon>Filarioidea</taxon>
        <taxon>Onchocercidae</taxon>
        <taxon>Loa</taxon>
    </lineage>
</organism>
<gene>
    <name evidence="1" type="ORF">LOAG_01752</name>
</gene>
<dbReference type="OrthoDB" id="10625563at2759"/>
<dbReference type="AlphaFoldDB" id="A0A1S0U883"/>
<evidence type="ECO:0000313" key="1">
    <source>
        <dbReference type="EMBL" id="EFO26736.1"/>
    </source>
</evidence>
<dbReference type="EMBL" id="JH712077">
    <property type="protein sequence ID" value="EFO26736.1"/>
    <property type="molecule type" value="Genomic_DNA"/>
</dbReference>
<dbReference type="RefSeq" id="XP_003137338.1">
    <property type="nucleotide sequence ID" value="XM_003137290.1"/>
</dbReference>
<dbReference type="KEGG" id="loa:LOAG_01752"/>
<dbReference type="InParanoid" id="A0A1S0U883"/>
<dbReference type="CTD" id="9939126"/>
<name>A0A1S0U883_LOALO</name>
<feature type="non-terminal residue" evidence="1">
    <location>
        <position position="1"/>
    </location>
</feature>
<protein>
    <submittedName>
        <fullName evidence="1">Uncharacterized protein</fullName>
    </submittedName>
</protein>